<keyword evidence="2" id="KW-1185">Reference proteome</keyword>
<name>A0ACC1QQ73_9HYPO</name>
<gene>
    <name evidence="1" type="ORF">NLG97_g6642</name>
</gene>
<dbReference type="Proteomes" id="UP001148737">
    <property type="component" value="Unassembled WGS sequence"/>
</dbReference>
<accession>A0ACC1QQ73</accession>
<sequence length="327" mass="35660">MEGAFATPPAAVPRPARVFESSLHSTSRTTAVFDALIRDHLNQISGQFNSMGADSPPTPPAGPLLSDESATLLRELGDYFTRTAQMWSTMTHNLLQGPHIEQVALDVNQRSNAHTNLADFSAISAVDVEISRLRKIRDLTAKFSQDVQAVWRPEGGILDPSSSSQPLRNGPMPIPSLVSTASVHDAHFVGHVPPASDNANTLAGGINEKMDLGNEEESDSESDGDEELFASIDMDALKQRGKGSYTCPKGKRCDKGGVDKDGNVIVFDRNSSFAQHCNKHRKPWVCDLAHCPNTPKKRRFARRDGLERHKQTVKHEPKGAEPQAGVR</sequence>
<comment type="caution">
    <text evidence="1">The sequence shown here is derived from an EMBL/GenBank/DDBJ whole genome shotgun (WGS) entry which is preliminary data.</text>
</comment>
<proteinExistence type="predicted"/>
<organism evidence="1 2">
    <name type="scientific">Lecanicillium saksenae</name>
    <dbReference type="NCBI Taxonomy" id="468837"/>
    <lineage>
        <taxon>Eukaryota</taxon>
        <taxon>Fungi</taxon>
        <taxon>Dikarya</taxon>
        <taxon>Ascomycota</taxon>
        <taxon>Pezizomycotina</taxon>
        <taxon>Sordariomycetes</taxon>
        <taxon>Hypocreomycetidae</taxon>
        <taxon>Hypocreales</taxon>
        <taxon>Cordycipitaceae</taxon>
        <taxon>Lecanicillium</taxon>
    </lineage>
</organism>
<dbReference type="EMBL" id="JANAKD010000909">
    <property type="protein sequence ID" value="KAJ3486322.1"/>
    <property type="molecule type" value="Genomic_DNA"/>
</dbReference>
<evidence type="ECO:0000313" key="1">
    <source>
        <dbReference type="EMBL" id="KAJ3486322.1"/>
    </source>
</evidence>
<protein>
    <submittedName>
        <fullName evidence="1">Uncharacterized protein</fullName>
    </submittedName>
</protein>
<evidence type="ECO:0000313" key="2">
    <source>
        <dbReference type="Proteomes" id="UP001148737"/>
    </source>
</evidence>
<reference evidence="1" key="1">
    <citation type="submission" date="2022-07" db="EMBL/GenBank/DDBJ databases">
        <title>Genome Sequence of Lecanicillium saksenae.</title>
        <authorList>
            <person name="Buettner E."/>
        </authorList>
    </citation>
    <scope>NUCLEOTIDE SEQUENCE</scope>
    <source>
        <strain evidence="1">VT-O1</strain>
    </source>
</reference>